<accession>A0A5C3Q7P2</accession>
<evidence type="ECO:0000313" key="3">
    <source>
        <dbReference type="EMBL" id="TFK97596.1"/>
    </source>
</evidence>
<keyword evidence="1" id="KW-0812">Transmembrane</keyword>
<keyword evidence="1" id="KW-0472">Membrane</keyword>
<protein>
    <recommendedName>
        <fullName evidence="2">DUF6535 domain-containing protein</fullName>
    </recommendedName>
</protein>
<organism evidence="3 4">
    <name type="scientific">Pterulicium gracile</name>
    <dbReference type="NCBI Taxonomy" id="1884261"/>
    <lineage>
        <taxon>Eukaryota</taxon>
        <taxon>Fungi</taxon>
        <taxon>Dikarya</taxon>
        <taxon>Basidiomycota</taxon>
        <taxon>Agaricomycotina</taxon>
        <taxon>Agaricomycetes</taxon>
        <taxon>Agaricomycetidae</taxon>
        <taxon>Agaricales</taxon>
        <taxon>Pleurotineae</taxon>
        <taxon>Pterulaceae</taxon>
        <taxon>Pterulicium</taxon>
    </lineage>
</organism>
<gene>
    <name evidence="3" type="ORF">BDV98DRAFT_260280</name>
</gene>
<name>A0A5C3Q7P2_9AGAR</name>
<evidence type="ECO:0000256" key="1">
    <source>
        <dbReference type="SAM" id="Phobius"/>
    </source>
</evidence>
<dbReference type="AlphaFoldDB" id="A0A5C3Q7P2"/>
<dbReference type="EMBL" id="ML178846">
    <property type="protein sequence ID" value="TFK97596.1"/>
    <property type="molecule type" value="Genomic_DNA"/>
</dbReference>
<feature type="transmembrane region" description="Helical" evidence="1">
    <location>
        <begin position="7"/>
        <end position="30"/>
    </location>
</feature>
<feature type="transmembrane region" description="Helical" evidence="1">
    <location>
        <begin position="142"/>
        <end position="165"/>
    </location>
</feature>
<evidence type="ECO:0000259" key="2">
    <source>
        <dbReference type="Pfam" id="PF20153"/>
    </source>
</evidence>
<evidence type="ECO:0000313" key="4">
    <source>
        <dbReference type="Proteomes" id="UP000305067"/>
    </source>
</evidence>
<keyword evidence="1" id="KW-1133">Transmembrane helix</keyword>
<sequence>MAAAVDALPVFAGLFSAVVSALVAISATALTQDHPMITNMLLVVLIILQRAIATGESVSQVPSSALNALSPETSTATANDVWVDRLWFTSLSFSLATAFPGLLVKQWIQAYISLLRNDLRAQAEFAHFRYCGIRDWHVHKVIGALPILLHVTLLLFFIGLVEFLADLNRNTANIVAGVPSQDTRRIWYKSTPSVLDAMPLRNANIPHCLCDPALVQSGFSPAG</sequence>
<feature type="domain" description="DUF6535" evidence="2">
    <location>
        <begin position="4"/>
        <end position="165"/>
    </location>
</feature>
<keyword evidence="4" id="KW-1185">Reference proteome</keyword>
<reference evidence="3 4" key="1">
    <citation type="journal article" date="2019" name="Nat. Ecol. Evol.">
        <title>Megaphylogeny resolves global patterns of mushroom evolution.</title>
        <authorList>
            <person name="Varga T."/>
            <person name="Krizsan K."/>
            <person name="Foldi C."/>
            <person name="Dima B."/>
            <person name="Sanchez-Garcia M."/>
            <person name="Sanchez-Ramirez S."/>
            <person name="Szollosi G.J."/>
            <person name="Szarkandi J.G."/>
            <person name="Papp V."/>
            <person name="Albert L."/>
            <person name="Andreopoulos W."/>
            <person name="Angelini C."/>
            <person name="Antonin V."/>
            <person name="Barry K.W."/>
            <person name="Bougher N.L."/>
            <person name="Buchanan P."/>
            <person name="Buyck B."/>
            <person name="Bense V."/>
            <person name="Catcheside P."/>
            <person name="Chovatia M."/>
            <person name="Cooper J."/>
            <person name="Damon W."/>
            <person name="Desjardin D."/>
            <person name="Finy P."/>
            <person name="Geml J."/>
            <person name="Haridas S."/>
            <person name="Hughes K."/>
            <person name="Justo A."/>
            <person name="Karasinski D."/>
            <person name="Kautmanova I."/>
            <person name="Kiss B."/>
            <person name="Kocsube S."/>
            <person name="Kotiranta H."/>
            <person name="LaButti K.M."/>
            <person name="Lechner B.E."/>
            <person name="Liimatainen K."/>
            <person name="Lipzen A."/>
            <person name="Lukacs Z."/>
            <person name="Mihaltcheva S."/>
            <person name="Morgado L.N."/>
            <person name="Niskanen T."/>
            <person name="Noordeloos M.E."/>
            <person name="Ohm R.A."/>
            <person name="Ortiz-Santana B."/>
            <person name="Ovrebo C."/>
            <person name="Racz N."/>
            <person name="Riley R."/>
            <person name="Savchenko A."/>
            <person name="Shiryaev A."/>
            <person name="Soop K."/>
            <person name="Spirin V."/>
            <person name="Szebenyi C."/>
            <person name="Tomsovsky M."/>
            <person name="Tulloss R.E."/>
            <person name="Uehling J."/>
            <person name="Grigoriev I.V."/>
            <person name="Vagvolgyi C."/>
            <person name="Papp T."/>
            <person name="Martin F.M."/>
            <person name="Miettinen O."/>
            <person name="Hibbett D.S."/>
            <person name="Nagy L.G."/>
        </authorList>
    </citation>
    <scope>NUCLEOTIDE SEQUENCE [LARGE SCALE GENOMIC DNA]</scope>
    <source>
        <strain evidence="3 4">CBS 309.79</strain>
    </source>
</reference>
<dbReference type="OrthoDB" id="3219854at2759"/>
<dbReference type="Proteomes" id="UP000305067">
    <property type="component" value="Unassembled WGS sequence"/>
</dbReference>
<proteinExistence type="predicted"/>
<dbReference type="Pfam" id="PF20153">
    <property type="entry name" value="DUF6535"/>
    <property type="match status" value="1"/>
</dbReference>
<dbReference type="InterPro" id="IPR045338">
    <property type="entry name" value="DUF6535"/>
</dbReference>